<evidence type="ECO:0000313" key="3">
    <source>
        <dbReference type="Proteomes" id="UP000186091"/>
    </source>
</evidence>
<keyword evidence="1" id="KW-0175">Coiled coil</keyword>
<feature type="coiled-coil region" evidence="1">
    <location>
        <begin position="25"/>
        <end position="52"/>
    </location>
</feature>
<dbReference type="GeneID" id="44156732"/>
<accession>A0A0S2T510</accession>
<evidence type="ECO:0000256" key="1">
    <source>
        <dbReference type="SAM" id="Coils"/>
    </source>
</evidence>
<comment type="caution">
    <text evidence="2">The sequence shown here is derived from an EMBL/GenBank/DDBJ whole genome shotgun (WGS) entry which is preliminary data.</text>
</comment>
<dbReference type="AlphaFoldDB" id="A0A0S2T510"/>
<protein>
    <submittedName>
        <fullName evidence="2">Uncharacterized protein</fullName>
    </submittedName>
</protein>
<proteinExistence type="predicted"/>
<dbReference type="Proteomes" id="UP000186091">
    <property type="component" value="Unassembled WGS sequence"/>
</dbReference>
<dbReference type="KEGG" id="cgx:SB89_07285"/>
<organism evidence="2 3">
    <name type="scientific">Corynebacterium glutamicum</name>
    <name type="common">Brevibacterium saccharolyticum</name>
    <dbReference type="NCBI Taxonomy" id="1718"/>
    <lineage>
        <taxon>Bacteria</taxon>
        <taxon>Bacillati</taxon>
        <taxon>Actinomycetota</taxon>
        <taxon>Actinomycetes</taxon>
        <taxon>Mycobacteriales</taxon>
        <taxon>Corynebacteriaceae</taxon>
        <taxon>Corynebacterium</taxon>
    </lineage>
</organism>
<sequence>MNSPKPHDPRAAHVTNPEEIAGKVNEVLSREAETLRDEALNLEEAHRILNDALS</sequence>
<evidence type="ECO:0000313" key="2">
    <source>
        <dbReference type="EMBL" id="OKX84204.1"/>
    </source>
</evidence>
<gene>
    <name evidence="2" type="ORF">AUP69_03025</name>
</gene>
<dbReference type="EMBL" id="LOQT01000011">
    <property type="protein sequence ID" value="OKX84204.1"/>
    <property type="molecule type" value="Genomic_DNA"/>
</dbReference>
<name>A0A0S2T510_CORGT</name>
<reference evidence="2 3" key="1">
    <citation type="submission" date="2015-12" db="EMBL/GenBank/DDBJ databases">
        <title>Genome sequence of Corynebacterium AS 1.542.</title>
        <authorList>
            <person name="Yang J."/>
            <person name="Yang S."/>
        </authorList>
    </citation>
    <scope>NUCLEOTIDE SEQUENCE [LARGE SCALE GENOMIC DNA]</scope>
    <source>
        <strain evidence="2 3">AS 1.542</strain>
    </source>
</reference>
<dbReference type="RefSeq" id="WP_003856298.1">
    <property type="nucleotide sequence ID" value="NZ_AP017557.1"/>
</dbReference>